<evidence type="ECO:0000313" key="3">
    <source>
        <dbReference type="EMBL" id="CAB4181807.1"/>
    </source>
</evidence>
<evidence type="ECO:0000313" key="6">
    <source>
        <dbReference type="EMBL" id="CAB5227064.1"/>
    </source>
</evidence>
<reference evidence="5" key="1">
    <citation type="submission" date="2020-05" db="EMBL/GenBank/DDBJ databases">
        <authorList>
            <person name="Chiriac C."/>
            <person name="Salcher M."/>
            <person name="Ghai R."/>
            <person name="Kavagutti S V."/>
        </authorList>
    </citation>
    <scope>NUCLEOTIDE SEQUENCE</scope>
</reference>
<proteinExistence type="predicted"/>
<evidence type="ECO:0000313" key="2">
    <source>
        <dbReference type="EMBL" id="CAB4176846.1"/>
    </source>
</evidence>
<evidence type="ECO:0000313" key="5">
    <source>
        <dbReference type="EMBL" id="CAB4210701.1"/>
    </source>
</evidence>
<dbReference type="EMBL" id="LR797259">
    <property type="protein sequence ID" value="CAB4197735.1"/>
    <property type="molecule type" value="Genomic_DNA"/>
</dbReference>
<protein>
    <submittedName>
        <fullName evidence="5">Uncharacterized protein</fullName>
    </submittedName>
</protein>
<evidence type="ECO:0000313" key="1">
    <source>
        <dbReference type="EMBL" id="CAB4169288.1"/>
    </source>
</evidence>
<evidence type="ECO:0000313" key="4">
    <source>
        <dbReference type="EMBL" id="CAB4197735.1"/>
    </source>
</evidence>
<dbReference type="EMBL" id="LR797009">
    <property type="protein sequence ID" value="CAB4181807.1"/>
    <property type="molecule type" value="Genomic_DNA"/>
</dbReference>
<dbReference type="EMBL" id="LR796942">
    <property type="protein sequence ID" value="CAB4176846.1"/>
    <property type="molecule type" value="Genomic_DNA"/>
</dbReference>
<dbReference type="EMBL" id="LR796838">
    <property type="protein sequence ID" value="CAB4169288.1"/>
    <property type="molecule type" value="Genomic_DNA"/>
</dbReference>
<dbReference type="EMBL" id="LR798377">
    <property type="protein sequence ID" value="CAB5227064.1"/>
    <property type="molecule type" value="Genomic_DNA"/>
</dbReference>
<organism evidence="5">
    <name type="scientific">uncultured Caudovirales phage</name>
    <dbReference type="NCBI Taxonomy" id="2100421"/>
    <lineage>
        <taxon>Viruses</taxon>
        <taxon>Duplodnaviria</taxon>
        <taxon>Heunggongvirae</taxon>
        <taxon>Uroviricota</taxon>
        <taxon>Caudoviricetes</taxon>
        <taxon>Peduoviridae</taxon>
        <taxon>Maltschvirus</taxon>
        <taxon>Maltschvirus maltsch</taxon>
    </lineage>
</organism>
<accession>A0A6J5SAP1</accession>
<dbReference type="EMBL" id="LR797361">
    <property type="protein sequence ID" value="CAB4210701.1"/>
    <property type="molecule type" value="Genomic_DNA"/>
</dbReference>
<name>A0A6J5SAP1_9CAUD</name>
<sequence length="111" mass="12673">MTTTTTMTPHDEALERCAEMEGWLTHQGFKLVDARPAVGDDRWDSPEGRWCYERPECEMRGNTSRTSVAVTLYEGTTLVRFDLRGDVMHRVTFSNRTLPSVILATANCFRD</sequence>
<gene>
    <name evidence="3" type="ORF">UFOVP1073_64</name>
    <name evidence="4" type="ORF">UFOVP1308_29</name>
    <name evidence="5" type="ORF">UFOVP1423_40</name>
    <name evidence="6" type="ORF">UFOVP1520_11</name>
    <name evidence="1" type="ORF">UFOVP898_66</name>
    <name evidence="2" type="ORF">UFOVP985_67</name>
</gene>